<gene>
    <name evidence="14" type="ORF">FIV36_27680</name>
    <name evidence="13" type="ORF">SAMN05216591_5871</name>
</gene>
<keyword evidence="14" id="KW-0675">Receptor</keyword>
<dbReference type="InterPro" id="IPR039426">
    <property type="entry name" value="TonB-dep_rcpt-like"/>
</dbReference>
<name>A0A5C5Q5A6_9PSED</name>
<keyword evidence="7 8" id="KW-0998">Cell outer membrane</keyword>
<evidence type="ECO:0000313" key="13">
    <source>
        <dbReference type="EMBL" id="SDG37938.1"/>
    </source>
</evidence>
<dbReference type="GeneID" id="78557159"/>
<keyword evidence="3 8" id="KW-1134">Transmembrane beta strand</keyword>
<comment type="subcellular location">
    <subcellularLocation>
        <location evidence="1 8">Cell outer membrane</location>
        <topology evidence="1 8">Multi-pass membrane protein</topology>
    </subcellularLocation>
</comment>
<evidence type="ECO:0000256" key="3">
    <source>
        <dbReference type="ARBA" id="ARBA00022452"/>
    </source>
</evidence>
<dbReference type="SUPFAM" id="SSF56935">
    <property type="entry name" value="Porins"/>
    <property type="match status" value="1"/>
</dbReference>
<keyword evidence="10" id="KW-0732">Signal</keyword>
<comment type="similarity">
    <text evidence="8 9">Belongs to the TonB-dependent receptor family.</text>
</comment>
<proteinExistence type="inferred from homology"/>
<feature type="domain" description="TonB-dependent receptor-like beta-barrel" evidence="11">
    <location>
        <begin position="221"/>
        <end position="731"/>
    </location>
</feature>
<feature type="domain" description="TonB-dependent receptor plug" evidence="12">
    <location>
        <begin position="47"/>
        <end position="158"/>
    </location>
</feature>
<evidence type="ECO:0000259" key="11">
    <source>
        <dbReference type="Pfam" id="PF00593"/>
    </source>
</evidence>
<evidence type="ECO:0000256" key="10">
    <source>
        <dbReference type="SAM" id="SignalP"/>
    </source>
</evidence>
<evidence type="ECO:0000313" key="14">
    <source>
        <dbReference type="EMBL" id="TWS00907.1"/>
    </source>
</evidence>
<dbReference type="AlphaFoldDB" id="A0A5C5Q5A6"/>
<dbReference type="InterPro" id="IPR036942">
    <property type="entry name" value="Beta-barrel_TonB_sf"/>
</dbReference>
<accession>A0A5C5Q5A6</accession>
<dbReference type="GO" id="GO:0044718">
    <property type="term" value="P:siderophore transmembrane transport"/>
    <property type="evidence" value="ECO:0007669"/>
    <property type="project" value="TreeGrafter"/>
</dbReference>
<dbReference type="EMBL" id="VFET01000035">
    <property type="protein sequence ID" value="TWS00907.1"/>
    <property type="molecule type" value="Genomic_DNA"/>
</dbReference>
<keyword evidence="2 8" id="KW-0813">Transport</keyword>
<evidence type="ECO:0000256" key="5">
    <source>
        <dbReference type="ARBA" id="ARBA00023077"/>
    </source>
</evidence>
<dbReference type="Gene3D" id="2.170.130.10">
    <property type="entry name" value="TonB-dependent receptor, plug domain"/>
    <property type="match status" value="1"/>
</dbReference>
<evidence type="ECO:0000256" key="1">
    <source>
        <dbReference type="ARBA" id="ARBA00004571"/>
    </source>
</evidence>
<keyword evidence="4 8" id="KW-0812">Transmembrane</keyword>
<evidence type="ECO:0000256" key="9">
    <source>
        <dbReference type="RuleBase" id="RU003357"/>
    </source>
</evidence>
<dbReference type="GO" id="GO:0015344">
    <property type="term" value="F:siderophore uptake transmembrane transporter activity"/>
    <property type="evidence" value="ECO:0007669"/>
    <property type="project" value="TreeGrafter"/>
</dbReference>
<dbReference type="EMBL" id="LT629689">
    <property type="protein sequence ID" value="SDG37938.1"/>
    <property type="molecule type" value="Genomic_DNA"/>
</dbReference>
<dbReference type="OrthoDB" id="9760620at2"/>
<evidence type="ECO:0000256" key="7">
    <source>
        <dbReference type="ARBA" id="ARBA00023237"/>
    </source>
</evidence>
<dbReference type="Proteomes" id="UP000182858">
    <property type="component" value="Chromosome I"/>
</dbReference>
<organism evidence="14 16">
    <name type="scientific">Pseudomonas extremaustralis</name>
    <dbReference type="NCBI Taxonomy" id="359110"/>
    <lineage>
        <taxon>Bacteria</taxon>
        <taxon>Pseudomonadati</taxon>
        <taxon>Pseudomonadota</taxon>
        <taxon>Gammaproteobacteria</taxon>
        <taxon>Pseudomonadales</taxon>
        <taxon>Pseudomonadaceae</taxon>
        <taxon>Pseudomonas</taxon>
    </lineage>
</organism>
<evidence type="ECO:0000256" key="4">
    <source>
        <dbReference type="ARBA" id="ARBA00022692"/>
    </source>
</evidence>
<dbReference type="PANTHER" id="PTHR30069">
    <property type="entry name" value="TONB-DEPENDENT OUTER MEMBRANE RECEPTOR"/>
    <property type="match status" value="1"/>
</dbReference>
<dbReference type="PANTHER" id="PTHR30069:SF39">
    <property type="entry name" value="BLL6183 PROTEIN"/>
    <property type="match status" value="1"/>
</dbReference>
<keyword evidence="5 9" id="KW-0798">TonB box</keyword>
<evidence type="ECO:0000313" key="16">
    <source>
        <dbReference type="Proteomes" id="UP000317951"/>
    </source>
</evidence>
<evidence type="ECO:0000256" key="8">
    <source>
        <dbReference type="PROSITE-ProRule" id="PRU01360"/>
    </source>
</evidence>
<keyword evidence="15" id="KW-1185">Reference proteome</keyword>
<dbReference type="Pfam" id="PF07715">
    <property type="entry name" value="Plug"/>
    <property type="match status" value="1"/>
</dbReference>
<feature type="chain" id="PRO_5022821087" evidence="10">
    <location>
        <begin position="24"/>
        <end position="776"/>
    </location>
</feature>
<evidence type="ECO:0000256" key="6">
    <source>
        <dbReference type="ARBA" id="ARBA00023136"/>
    </source>
</evidence>
<dbReference type="Pfam" id="PF00593">
    <property type="entry name" value="TonB_dep_Rec_b-barrel"/>
    <property type="match status" value="1"/>
</dbReference>
<evidence type="ECO:0000313" key="15">
    <source>
        <dbReference type="Proteomes" id="UP000182858"/>
    </source>
</evidence>
<dbReference type="PROSITE" id="PS52016">
    <property type="entry name" value="TONB_DEPENDENT_REC_3"/>
    <property type="match status" value="1"/>
</dbReference>
<dbReference type="InterPro" id="IPR037066">
    <property type="entry name" value="Plug_dom_sf"/>
</dbReference>
<dbReference type="Gene3D" id="2.40.170.20">
    <property type="entry name" value="TonB-dependent receptor, beta-barrel domain"/>
    <property type="match status" value="1"/>
</dbReference>
<dbReference type="RefSeq" id="WP_010567417.1">
    <property type="nucleotide sequence ID" value="NZ_LT629689.1"/>
</dbReference>
<evidence type="ECO:0000256" key="2">
    <source>
        <dbReference type="ARBA" id="ARBA00022448"/>
    </source>
</evidence>
<keyword evidence="6 8" id="KW-0472">Membrane</keyword>
<protein>
    <submittedName>
        <fullName evidence="13">Iron complex outermembrane recepter protein</fullName>
    </submittedName>
    <submittedName>
        <fullName evidence="14">TonB-dependent receptor</fullName>
    </submittedName>
</protein>
<dbReference type="InterPro" id="IPR012910">
    <property type="entry name" value="Plug_dom"/>
</dbReference>
<reference evidence="13 15" key="1">
    <citation type="submission" date="2016-10" db="EMBL/GenBank/DDBJ databases">
        <authorList>
            <person name="Varghese N."/>
            <person name="Submissions S."/>
        </authorList>
    </citation>
    <scope>NUCLEOTIDE SEQUENCE [LARGE SCALE GENOMIC DNA]</scope>
    <source>
        <strain evidence="13 15">DSM 17835</strain>
    </source>
</reference>
<reference evidence="14 16" key="2">
    <citation type="submission" date="2019-06" db="EMBL/GenBank/DDBJ databases">
        <title>Pseudomonas bimorpha sp. nov. isolated from bovine raw milk and skim milk concentrate.</title>
        <authorList>
            <person name="Hofmann K."/>
            <person name="Huptas C."/>
            <person name="Doll E."/>
            <person name="Scherer S."/>
            <person name="Wenning M."/>
        </authorList>
    </citation>
    <scope>NUCLEOTIDE SEQUENCE [LARGE SCALE GENOMIC DNA]</scope>
    <source>
        <strain evidence="14 16">DSM 17835</strain>
    </source>
</reference>
<dbReference type="GO" id="GO:0009279">
    <property type="term" value="C:cell outer membrane"/>
    <property type="evidence" value="ECO:0007669"/>
    <property type="project" value="UniProtKB-SubCell"/>
</dbReference>
<feature type="signal peptide" evidence="10">
    <location>
        <begin position="1"/>
        <end position="23"/>
    </location>
</feature>
<dbReference type="Proteomes" id="UP000317951">
    <property type="component" value="Unassembled WGS sequence"/>
</dbReference>
<dbReference type="InterPro" id="IPR000531">
    <property type="entry name" value="Beta-barrel_TonB"/>
</dbReference>
<evidence type="ECO:0000259" key="12">
    <source>
        <dbReference type="Pfam" id="PF07715"/>
    </source>
</evidence>
<sequence length="776" mass="83434">MHQTLKRMFLCSACIYLPIVAHAQEMELPTIQVIGSSPVAGDSIDRDKVPTNTQSLVADDFDRNKSASVLDTLSQQTPGLQISDVQGNPFSQDINLHGFRASATQGTPQGLAVYLNGVRINEAFGDTVNFDLVPSVAIDRADVWTSNPVFGLNALGGAINLQLKNGFTYDGLEAEVTGGSFGRIGSSLQYGAQKDNWAFYTSGEEIHEDGWRDHSSSRIKRFYTDLGYKDDVREFHLNLSAASNTLGVIGPTPVEELARRYSSVYTFPQTTENNMLMVGLNGKVSLNDDWAVQSNLYVRHFDQKHVDGNTSDVAACAGDPTQLCLGDAVAQNAGSGQNLSSSLLPGTGLNQGIAGSIDRTHVNSDTVGASLQTTYDGSFLTLNNHFVAGANIDYSSLSFSGSNELGTIADTTIDPYVVGSGITYQTSDGLIQPVKLRAKNTYQGLFSSDTLDLTDRLSATLGARLNIAQINLSDALGNSPELTGDHRYARLNPLAGLTYKLTPDMSIYGGYSEANRAPTPLELGCANPAKPCLLEGFLVSDPTLKQVVSRTYETGLRGHSTVNADSTIDWKLSAFRTDNSDDIVSQPSSVVPGYGYYVNAGKTRRQGLDAYVQYRTSDWSAYTTLAYVDATYQSNLTLTSANNPEADANGNIAVARGDKIPGISPWQLKMGGDYKLTSALTLGADMLANSSQYYVGDDSNHNAKLAGYAVFNVHSDYQLTKTIKLFAKVDNALDRKYATYGTFAAVGDIPSLGLSNPQTITPAAPRAMYAGFNVKF</sequence>